<dbReference type="EMBL" id="AEVO01000051">
    <property type="protein sequence ID" value="EFY07137.1"/>
    <property type="molecule type" value="Genomic_DNA"/>
</dbReference>
<dbReference type="Gene3D" id="3.40.30.10">
    <property type="entry name" value="Glutaredoxin"/>
    <property type="match status" value="1"/>
</dbReference>
<dbReference type="eggNOG" id="COG3118">
    <property type="taxonomic scope" value="Bacteria"/>
</dbReference>
<evidence type="ECO:0000313" key="1">
    <source>
        <dbReference type="EMBL" id="EFY07137.1"/>
    </source>
</evidence>
<protein>
    <submittedName>
        <fullName evidence="1">Uncharacterized protein</fullName>
    </submittedName>
</protein>
<dbReference type="Proteomes" id="UP000018458">
    <property type="component" value="Unassembled WGS sequence"/>
</dbReference>
<keyword evidence="2" id="KW-1185">Reference proteome</keyword>
<dbReference type="InterPro" id="IPR036249">
    <property type="entry name" value="Thioredoxin-like_sf"/>
</dbReference>
<comment type="caution">
    <text evidence="1">The sequence shown here is derived from an EMBL/GenBank/DDBJ whole genome shotgun (WGS) entry which is preliminary data.</text>
</comment>
<dbReference type="Gene3D" id="1.25.40.10">
    <property type="entry name" value="Tetratricopeptide repeat domain"/>
    <property type="match status" value="2"/>
</dbReference>
<reference evidence="1 2" key="1">
    <citation type="submission" date="2011-01" db="EMBL/GenBank/DDBJ databases">
        <authorList>
            <person name="Weinstock G."/>
            <person name="Sodergren E."/>
            <person name="Clifton S."/>
            <person name="Fulton L."/>
            <person name="Fulton B."/>
            <person name="Courtney L."/>
            <person name="Fronick C."/>
            <person name="Harrison M."/>
            <person name="Strong C."/>
            <person name="Farmer C."/>
            <person name="Delahaunty K."/>
            <person name="Markovic C."/>
            <person name="Hall O."/>
            <person name="Minx P."/>
            <person name="Tomlinson C."/>
            <person name="Mitreva M."/>
            <person name="Hou S."/>
            <person name="Chen J."/>
            <person name="Wollam A."/>
            <person name="Pepin K.H."/>
            <person name="Johnson M."/>
            <person name="Bhonagiri V."/>
            <person name="Zhang X."/>
            <person name="Suruliraj S."/>
            <person name="Warren W."/>
            <person name="Chinwalla A."/>
            <person name="Mardis E.R."/>
            <person name="Wilson R.K."/>
        </authorList>
    </citation>
    <scope>NUCLEOTIDE SEQUENCE [LARGE SCALE GENOMIC DNA]</scope>
    <source>
        <strain evidence="2">DSM 22608 / JCM 16073 / KCTC 15190 / YIT 12066</strain>
    </source>
</reference>
<dbReference type="InterPro" id="IPR011990">
    <property type="entry name" value="TPR-like_helical_dom_sf"/>
</dbReference>
<sequence>MQLTAQNVKEVLIDASMTKPVFTYFYVDADECAAATTAVQSAIGDNNAYVNLVMANVQDEVAQAIAMQIGLRNVPALIVFKEGRPVDALQGADVTEKLNELLNKYMPSEEELALRAALEAEAAGDLGTALQKIAKVYNDNPKNSQAKFIYIRLCLKQKNLDKAKELIDSATREEKESKDYQDLLSALNLALKAQESPELALLQEKYKEHPDDMEILKQLAAALSEAGKRQQALDLLFEAFKKDTGNAQVKQLIIDILNTMQGDPLQSKYRRNLYTLMY</sequence>
<dbReference type="STRING" id="762983.HMPREF9444_01058"/>
<dbReference type="OrthoDB" id="9790390at2"/>
<gene>
    <name evidence="1" type="ORF">HMPREF9444_01058</name>
</gene>
<dbReference type="SUPFAM" id="SSF52833">
    <property type="entry name" value="Thioredoxin-like"/>
    <property type="match status" value="1"/>
</dbReference>
<dbReference type="Pfam" id="PF14559">
    <property type="entry name" value="TPR_19"/>
    <property type="match status" value="1"/>
</dbReference>
<name>E8LK21_SUCHY</name>
<dbReference type="AlphaFoldDB" id="E8LK21"/>
<organism evidence="1 2">
    <name type="scientific">Succinatimonas hippei (strain DSM 22608 / JCM 16073 / KCTC 15190 / YIT 12066)</name>
    <dbReference type="NCBI Taxonomy" id="762983"/>
    <lineage>
        <taxon>Bacteria</taxon>
        <taxon>Pseudomonadati</taxon>
        <taxon>Pseudomonadota</taxon>
        <taxon>Gammaproteobacteria</taxon>
        <taxon>Aeromonadales</taxon>
        <taxon>Succinivibrionaceae</taxon>
        <taxon>Succinatimonas</taxon>
    </lineage>
</organism>
<proteinExistence type="predicted"/>
<evidence type="ECO:0000313" key="2">
    <source>
        <dbReference type="Proteomes" id="UP000018458"/>
    </source>
</evidence>
<accession>E8LK21</accession>
<dbReference type="HOGENOM" id="CLU_046120_1_0_6"/>
<dbReference type="RefSeq" id="WP_009143259.1">
    <property type="nucleotide sequence ID" value="NZ_GL830988.1"/>
</dbReference>
<dbReference type="SUPFAM" id="SSF48452">
    <property type="entry name" value="TPR-like"/>
    <property type="match status" value="1"/>
</dbReference>
<dbReference type="Pfam" id="PF14561">
    <property type="entry name" value="TPR_20"/>
    <property type="match status" value="1"/>
</dbReference>